<dbReference type="InterPro" id="IPR002048">
    <property type="entry name" value="EF_hand_dom"/>
</dbReference>
<dbReference type="CDD" id="cd00051">
    <property type="entry name" value="EFh"/>
    <property type="match status" value="1"/>
</dbReference>
<dbReference type="InterPro" id="IPR011992">
    <property type="entry name" value="EF-hand-dom_pair"/>
</dbReference>
<evidence type="ECO:0000256" key="1">
    <source>
        <dbReference type="ARBA" id="ARBA00022723"/>
    </source>
</evidence>
<dbReference type="PROSITE" id="PS50222">
    <property type="entry name" value="EF_HAND_2"/>
    <property type="match status" value="3"/>
</dbReference>
<feature type="domain" description="EF-hand" evidence="4">
    <location>
        <begin position="154"/>
        <end position="189"/>
    </location>
</feature>
<evidence type="ECO:0000256" key="3">
    <source>
        <dbReference type="ARBA" id="ARBA00022837"/>
    </source>
</evidence>
<evidence type="ECO:0000256" key="2">
    <source>
        <dbReference type="ARBA" id="ARBA00022737"/>
    </source>
</evidence>
<keyword evidence="1" id="KW-0479">Metal-binding</keyword>
<dbReference type="Proteomes" id="UP001208570">
    <property type="component" value="Unassembled WGS sequence"/>
</dbReference>
<proteinExistence type="predicted"/>
<dbReference type="Gene3D" id="1.10.238.10">
    <property type="entry name" value="EF-hand"/>
    <property type="match status" value="2"/>
</dbReference>
<dbReference type="EMBL" id="JAODUP010000388">
    <property type="protein sequence ID" value="KAK2150797.1"/>
    <property type="molecule type" value="Genomic_DNA"/>
</dbReference>
<dbReference type="PANTHER" id="PTHR34524">
    <property type="entry name" value="CALCYPHOSIN"/>
    <property type="match status" value="1"/>
</dbReference>
<evidence type="ECO:0000259" key="4">
    <source>
        <dbReference type="PROSITE" id="PS50222"/>
    </source>
</evidence>
<keyword evidence="2" id="KW-0677">Repeat</keyword>
<dbReference type="InterPro" id="IPR018247">
    <property type="entry name" value="EF_Hand_1_Ca_BS"/>
</dbReference>
<dbReference type="GO" id="GO:0005509">
    <property type="term" value="F:calcium ion binding"/>
    <property type="evidence" value="ECO:0007669"/>
    <property type="project" value="InterPro"/>
</dbReference>
<name>A0AAD9JDI8_9ANNE</name>
<dbReference type="InterPro" id="IPR051581">
    <property type="entry name" value="Ca-bind"/>
</dbReference>
<comment type="caution">
    <text evidence="5">The sequence shown here is derived from an EMBL/GenBank/DDBJ whole genome shotgun (WGS) entry which is preliminary data.</text>
</comment>
<dbReference type="SUPFAM" id="SSF47473">
    <property type="entry name" value="EF-hand"/>
    <property type="match status" value="1"/>
</dbReference>
<feature type="domain" description="EF-hand" evidence="4">
    <location>
        <begin position="190"/>
        <end position="225"/>
    </location>
</feature>
<keyword evidence="6" id="KW-1185">Reference proteome</keyword>
<protein>
    <recommendedName>
        <fullName evidence="4">EF-hand domain-containing protein</fullName>
    </recommendedName>
</protein>
<feature type="domain" description="EF-hand" evidence="4">
    <location>
        <begin position="226"/>
        <end position="261"/>
    </location>
</feature>
<organism evidence="5 6">
    <name type="scientific">Paralvinella palmiformis</name>
    <dbReference type="NCBI Taxonomy" id="53620"/>
    <lineage>
        <taxon>Eukaryota</taxon>
        <taxon>Metazoa</taxon>
        <taxon>Spiralia</taxon>
        <taxon>Lophotrochozoa</taxon>
        <taxon>Annelida</taxon>
        <taxon>Polychaeta</taxon>
        <taxon>Sedentaria</taxon>
        <taxon>Canalipalpata</taxon>
        <taxon>Terebellida</taxon>
        <taxon>Terebelliformia</taxon>
        <taxon>Alvinellidae</taxon>
        <taxon>Paralvinella</taxon>
    </lineage>
</organism>
<gene>
    <name evidence="5" type="ORF">LSH36_388g00002</name>
</gene>
<evidence type="ECO:0000313" key="6">
    <source>
        <dbReference type="Proteomes" id="UP001208570"/>
    </source>
</evidence>
<dbReference type="PROSITE" id="PS00018">
    <property type="entry name" value="EF_HAND_1"/>
    <property type="match status" value="1"/>
</dbReference>
<dbReference type="AlphaFoldDB" id="A0AAD9JDI8"/>
<keyword evidence="3" id="KW-0106">Calcium</keyword>
<evidence type="ECO:0000313" key="5">
    <source>
        <dbReference type="EMBL" id="KAK2150797.1"/>
    </source>
</evidence>
<accession>A0AAD9JDI8</accession>
<reference evidence="5" key="1">
    <citation type="journal article" date="2023" name="Mol. Biol. Evol.">
        <title>Third-Generation Sequencing Reveals the Adaptive Role of the Epigenome in Three Deep-Sea Polychaetes.</title>
        <authorList>
            <person name="Perez M."/>
            <person name="Aroh O."/>
            <person name="Sun Y."/>
            <person name="Lan Y."/>
            <person name="Juniper S.K."/>
            <person name="Young C.R."/>
            <person name="Angers B."/>
            <person name="Qian P.Y."/>
        </authorList>
    </citation>
    <scope>NUCLEOTIDE SEQUENCE</scope>
    <source>
        <strain evidence="5">P08H-3</strain>
    </source>
</reference>
<dbReference type="SMART" id="SM00054">
    <property type="entry name" value="EFh"/>
    <property type="match status" value="4"/>
</dbReference>
<dbReference type="PANTHER" id="PTHR34524:SF15">
    <property type="entry name" value="EF-HAND DOMAIN-CONTAINING PROTEIN"/>
    <property type="match status" value="1"/>
</dbReference>
<sequence>MELAPSAAIYRLLTWPTRRGQLRQDETEHINRSRISRKEPQNTIIRSDRHQGVAEQDNNRWSACIDLLLDYVVASLQRCCSLIFRHPGKDNDIISKMVPDYMDVDYLLQSRGKGDFGTDDNEPKKNQVSQMSDDREVKTLVKEIRRQCEKRGWGSLKAMSVLFRGLDKDYSKRVDLREFIDGMRNYGIDMTEEQLGKVFRWCDKDHGGSIDFREFLQELLPPMAPCRKAVIEEVFRKLDATKDGVLKMDDLKIIYKDYAMNHPKVLRGEWTVDKAYQSFLDTFDDPKNRDGIVTLEEFMSYYSQVSMTVHDDAYFDMMMRNCWGLNQKKMGIHRRQ</sequence>